<feature type="transmembrane region" description="Helical" evidence="5">
    <location>
        <begin position="209"/>
        <end position="229"/>
    </location>
</feature>
<evidence type="ECO:0000256" key="5">
    <source>
        <dbReference type="SAM" id="Phobius"/>
    </source>
</evidence>
<dbReference type="PANTHER" id="PTHR30249:SF0">
    <property type="entry name" value="PLASTIDAL GLYCOLATE_GLYCERATE TRANSLOCATOR 1, CHLOROPLASTIC"/>
    <property type="match status" value="1"/>
</dbReference>
<feature type="transmembrane region" description="Helical" evidence="5">
    <location>
        <begin position="36"/>
        <end position="55"/>
    </location>
</feature>
<keyword evidence="2 5" id="KW-0812">Transmembrane</keyword>
<accession>A0ABQ4N9T7</accession>
<evidence type="ECO:0000256" key="3">
    <source>
        <dbReference type="ARBA" id="ARBA00022989"/>
    </source>
</evidence>
<feature type="transmembrane region" description="Helical" evidence="5">
    <location>
        <begin position="178"/>
        <end position="197"/>
    </location>
</feature>
<sequence>MDWNELWSQPLSGVALTVALYAAASVAGRRYRRLHPLLLCSCSLIAVLIVFDIPYESYNKGGSLISFLLGPATVALAVPLYRHWRTIRSQWRPIVIGVVSGAAFSLAANAWLAYAFGGSRELLLTMLPKSTTAPIAIELVRMYGGIPELGAVFTVLTGLLGSLVGVSFLRLIGVKGDLPIGIAIGTAAHGIGTARVLRDSELQGAYAGLAMGLTGVIMSVLSVPIYYWLIR</sequence>
<keyword evidence="4 5" id="KW-0472">Membrane</keyword>
<evidence type="ECO:0000256" key="1">
    <source>
        <dbReference type="ARBA" id="ARBA00004141"/>
    </source>
</evidence>
<dbReference type="PANTHER" id="PTHR30249">
    <property type="entry name" value="PUTATIVE SEROTONIN TRANSPORTER"/>
    <property type="match status" value="1"/>
</dbReference>
<evidence type="ECO:0000256" key="4">
    <source>
        <dbReference type="ARBA" id="ARBA00023136"/>
    </source>
</evidence>
<dbReference type="RefSeq" id="WP_213529435.1">
    <property type="nucleotide sequence ID" value="NZ_BOVJ01000115.1"/>
</dbReference>
<comment type="caution">
    <text evidence="6">The sequence shown here is derived from an EMBL/GenBank/DDBJ whole genome shotgun (WGS) entry which is preliminary data.</text>
</comment>
<feature type="transmembrane region" description="Helical" evidence="5">
    <location>
        <begin position="6"/>
        <end position="24"/>
    </location>
</feature>
<name>A0ABQ4N9T7_9BACL</name>
<evidence type="ECO:0000313" key="7">
    <source>
        <dbReference type="Proteomes" id="UP000680304"/>
    </source>
</evidence>
<organism evidence="6 7">
    <name type="scientific">Paenibacillus cisolokensis</name>
    <dbReference type="NCBI Taxonomy" id="1658519"/>
    <lineage>
        <taxon>Bacteria</taxon>
        <taxon>Bacillati</taxon>
        <taxon>Bacillota</taxon>
        <taxon>Bacilli</taxon>
        <taxon>Bacillales</taxon>
        <taxon>Paenibacillaceae</taxon>
        <taxon>Paenibacillus</taxon>
    </lineage>
</organism>
<gene>
    <name evidence="6" type="ORF">PACILC2_35240</name>
</gene>
<reference evidence="6 7" key="1">
    <citation type="submission" date="2021-04" db="EMBL/GenBank/DDBJ databases">
        <title>Draft genome sequence of Paenibacillus cisolokensis, LC2-13A.</title>
        <authorList>
            <person name="Uke A."/>
            <person name="Chhe C."/>
            <person name="Baramee S."/>
            <person name="Kosugi A."/>
        </authorList>
    </citation>
    <scope>NUCLEOTIDE SEQUENCE [LARGE SCALE GENOMIC DNA]</scope>
    <source>
        <strain evidence="6 7">LC2-13A</strain>
    </source>
</reference>
<evidence type="ECO:0000313" key="6">
    <source>
        <dbReference type="EMBL" id="GIQ64956.1"/>
    </source>
</evidence>
<proteinExistence type="predicted"/>
<dbReference type="EMBL" id="BOVJ01000115">
    <property type="protein sequence ID" value="GIQ64956.1"/>
    <property type="molecule type" value="Genomic_DNA"/>
</dbReference>
<feature type="transmembrane region" description="Helical" evidence="5">
    <location>
        <begin position="61"/>
        <end position="81"/>
    </location>
</feature>
<feature type="transmembrane region" description="Helical" evidence="5">
    <location>
        <begin position="93"/>
        <end position="116"/>
    </location>
</feature>
<evidence type="ECO:0000256" key="2">
    <source>
        <dbReference type="ARBA" id="ARBA00022692"/>
    </source>
</evidence>
<protein>
    <submittedName>
        <fullName evidence="6">Membrane protein</fullName>
    </submittedName>
</protein>
<feature type="transmembrane region" description="Helical" evidence="5">
    <location>
        <begin position="149"/>
        <end position="171"/>
    </location>
</feature>
<comment type="subcellular location">
    <subcellularLocation>
        <location evidence="1">Membrane</location>
        <topology evidence="1">Multi-pass membrane protein</topology>
    </subcellularLocation>
</comment>
<keyword evidence="7" id="KW-1185">Reference proteome</keyword>
<dbReference type="Proteomes" id="UP000680304">
    <property type="component" value="Unassembled WGS sequence"/>
</dbReference>
<dbReference type="Pfam" id="PF04172">
    <property type="entry name" value="LrgB"/>
    <property type="match status" value="1"/>
</dbReference>
<dbReference type="InterPro" id="IPR007300">
    <property type="entry name" value="CidB/LrgB"/>
</dbReference>
<keyword evidence="3 5" id="KW-1133">Transmembrane helix</keyword>